<dbReference type="Proteomes" id="UP000283077">
    <property type="component" value="Unassembled WGS sequence"/>
</dbReference>
<dbReference type="PANTHER" id="PTHR48079">
    <property type="entry name" value="PROTEIN YEEZ"/>
    <property type="match status" value="1"/>
</dbReference>
<dbReference type="InterPro" id="IPR051783">
    <property type="entry name" value="NAD(P)-dependent_oxidoreduct"/>
</dbReference>
<accession>A0A437R0K9</accession>
<comment type="caution">
    <text evidence="1">The sequence shown here is derived from an EMBL/GenBank/DDBJ whole genome shotgun (WGS) entry which is preliminary data.</text>
</comment>
<dbReference type="SUPFAM" id="SSF51735">
    <property type="entry name" value="NAD(P)-binding Rossmann-fold domains"/>
    <property type="match status" value="1"/>
</dbReference>
<reference evidence="1 2" key="1">
    <citation type="submission" date="2019-01" db="EMBL/GenBank/DDBJ databases">
        <authorList>
            <person name="Chen W.-M."/>
        </authorList>
    </citation>
    <scope>NUCLEOTIDE SEQUENCE [LARGE SCALE GENOMIC DNA]</scope>
    <source>
        <strain evidence="1 2">KYPC3</strain>
    </source>
</reference>
<gene>
    <name evidence="1" type="ORF">EOE67_06900</name>
</gene>
<dbReference type="RefSeq" id="WP_127698299.1">
    <property type="nucleotide sequence ID" value="NZ_SACS01000005.1"/>
</dbReference>
<dbReference type="PANTHER" id="PTHR48079:SF6">
    <property type="entry name" value="NAD(P)-BINDING DOMAIN-CONTAINING PROTEIN-RELATED"/>
    <property type="match status" value="1"/>
</dbReference>
<sequence>MQKIQNTQKVVIIGCGWLGQQLGTLLAAQGFLVYGSRQSSAGLAELPAEIQPLLLQLPLHVLELELTGILKDSWLICAIPPAARQQSAADYAQQLQSLVEVATVAGVRGAIHCSSTGVYQGLSGDVDEQSLLPNLEQSELQSMEQSPAGNTKPQNCRAAALLEAEQILQQIPNCFTLRLAGLIGPGRNPARFGQGRTLSGPQLPVNLVHAADIGRFVLNLLTTTVAPHHQLFNLCCPEHPLKADFYHTAAVQAGLPPVSFSAADEPARRILSRRSQQQPGFEYQFLSPLQALTSC</sequence>
<dbReference type="OrthoDB" id="751203at2"/>
<evidence type="ECO:0000313" key="1">
    <source>
        <dbReference type="EMBL" id="RVU40316.1"/>
    </source>
</evidence>
<proteinExistence type="predicted"/>
<dbReference type="EMBL" id="SACS01000005">
    <property type="protein sequence ID" value="RVU40316.1"/>
    <property type="molecule type" value="Genomic_DNA"/>
</dbReference>
<dbReference type="GO" id="GO:0005737">
    <property type="term" value="C:cytoplasm"/>
    <property type="evidence" value="ECO:0007669"/>
    <property type="project" value="TreeGrafter"/>
</dbReference>
<evidence type="ECO:0000313" key="2">
    <source>
        <dbReference type="Proteomes" id="UP000283077"/>
    </source>
</evidence>
<dbReference type="Gene3D" id="3.40.50.720">
    <property type="entry name" value="NAD(P)-binding Rossmann-like Domain"/>
    <property type="match status" value="1"/>
</dbReference>
<dbReference type="InterPro" id="IPR036291">
    <property type="entry name" value="NAD(P)-bd_dom_sf"/>
</dbReference>
<name>A0A437R0K9_9GAMM</name>
<protein>
    <submittedName>
        <fullName evidence="1">Epimerase</fullName>
    </submittedName>
</protein>
<organism evidence="1 2">
    <name type="scientific">Rheinheimera riviphila</name>
    <dbReference type="NCBI Taxonomy" id="1834037"/>
    <lineage>
        <taxon>Bacteria</taxon>
        <taxon>Pseudomonadati</taxon>
        <taxon>Pseudomonadota</taxon>
        <taxon>Gammaproteobacteria</taxon>
        <taxon>Chromatiales</taxon>
        <taxon>Chromatiaceae</taxon>
        <taxon>Rheinheimera</taxon>
    </lineage>
</organism>
<keyword evidence="2" id="KW-1185">Reference proteome</keyword>
<dbReference type="AlphaFoldDB" id="A0A437R0K9"/>
<dbReference type="GO" id="GO:0004029">
    <property type="term" value="F:aldehyde dehydrogenase (NAD+) activity"/>
    <property type="evidence" value="ECO:0007669"/>
    <property type="project" value="TreeGrafter"/>
</dbReference>